<gene>
    <name evidence="1" type="ORF">GCM10023093_30190</name>
</gene>
<dbReference type="RefSeq" id="WP_345085108.1">
    <property type="nucleotide sequence ID" value="NZ_BAABFA010000024.1"/>
</dbReference>
<comment type="caution">
    <text evidence="1">The sequence shown here is derived from an EMBL/GenBank/DDBJ whole genome shotgun (WGS) entry which is preliminary data.</text>
</comment>
<protein>
    <submittedName>
        <fullName evidence="1">Uncharacterized protein</fullName>
    </submittedName>
</protein>
<accession>A0ABP8NS19</accession>
<evidence type="ECO:0000313" key="1">
    <source>
        <dbReference type="EMBL" id="GAA4469920.1"/>
    </source>
</evidence>
<dbReference type="InterPro" id="IPR058148">
    <property type="entry name" value="M949_RS01915-like_dom"/>
</dbReference>
<organism evidence="1 2">
    <name type="scientific">Nemorincola caseinilytica</name>
    <dbReference type="NCBI Taxonomy" id="2054315"/>
    <lineage>
        <taxon>Bacteria</taxon>
        <taxon>Pseudomonadati</taxon>
        <taxon>Bacteroidota</taxon>
        <taxon>Chitinophagia</taxon>
        <taxon>Chitinophagales</taxon>
        <taxon>Chitinophagaceae</taxon>
        <taxon>Nemorincola</taxon>
    </lineage>
</organism>
<keyword evidence="2" id="KW-1185">Reference proteome</keyword>
<dbReference type="NCBIfam" id="NF046077">
    <property type="entry name" value="LPS_M949_RS01915"/>
    <property type="match status" value="1"/>
</dbReference>
<proteinExistence type="predicted"/>
<evidence type="ECO:0000313" key="2">
    <source>
        <dbReference type="Proteomes" id="UP001500067"/>
    </source>
</evidence>
<name>A0ABP8NS19_9BACT</name>
<dbReference type="EMBL" id="BAABFA010000024">
    <property type="protein sequence ID" value="GAA4469920.1"/>
    <property type="molecule type" value="Genomic_DNA"/>
</dbReference>
<sequence length="214" mass="24596">MKKYLFALLPLIPVMAEAQPKVKELVPKTIPSEVSYNGDLVQAIKWEDKVGENIVVISETPSAQSITRPEKGYYEAALDARHFVREEEHWRPRWTLHDQVNECNLQIAANFVQNTFDITDLDNNGIAEVWLVYKVGCYGKNRPSFMKVIMYESETRYSMKGLTDVGAKGKYGGNDRSFDANFNKGPAIFREHATQLWDDNVNDRAGRYKPRQFK</sequence>
<reference evidence="2" key="1">
    <citation type="journal article" date="2019" name="Int. J. Syst. Evol. Microbiol.">
        <title>The Global Catalogue of Microorganisms (GCM) 10K type strain sequencing project: providing services to taxonomists for standard genome sequencing and annotation.</title>
        <authorList>
            <consortium name="The Broad Institute Genomics Platform"/>
            <consortium name="The Broad Institute Genome Sequencing Center for Infectious Disease"/>
            <person name="Wu L."/>
            <person name="Ma J."/>
        </authorList>
    </citation>
    <scope>NUCLEOTIDE SEQUENCE [LARGE SCALE GENOMIC DNA]</scope>
    <source>
        <strain evidence="2">JCM 32105</strain>
    </source>
</reference>
<dbReference type="Proteomes" id="UP001500067">
    <property type="component" value="Unassembled WGS sequence"/>
</dbReference>